<evidence type="ECO:0000313" key="2">
    <source>
        <dbReference type="EMBL" id="RRJ92428.1"/>
    </source>
</evidence>
<evidence type="ECO:0000256" key="1">
    <source>
        <dbReference type="SAM" id="SignalP"/>
    </source>
</evidence>
<proteinExistence type="predicted"/>
<keyword evidence="1" id="KW-0732">Signal</keyword>
<comment type="caution">
    <text evidence="2">The sequence shown here is derived from an EMBL/GenBank/DDBJ whole genome shotgun (WGS) entry which is preliminary data.</text>
</comment>
<dbReference type="RefSeq" id="WP_125017375.1">
    <property type="nucleotide sequence ID" value="NZ_RQVQ01000005.1"/>
</dbReference>
<accession>A0A3P3WDF1</accession>
<feature type="chain" id="PRO_5017938289" evidence="1">
    <location>
        <begin position="20"/>
        <end position="566"/>
    </location>
</feature>
<feature type="signal peptide" evidence="1">
    <location>
        <begin position="1"/>
        <end position="19"/>
    </location>
</feature>
<keyword evidence="3" id="KW-1185">Reference proteome</keyword>
<name>A0A3P3WDF1_9FLAO</name>
<reference evidence="2 3" key="1">
    <citation type="submission" date="2018-11" db="EMBL/GenBank/DDBJ databases">
        <title>Flavobacterium sp. nov., YIM 102701-2 draft genome.</title>
        <authorList>
            <person name="Li G."/>
            <person name="Jiang Y."/>
        </authorList>
    </citation>
    <scope>NUCLEOTIDE SEQUENCE [LARGE SCALE GENOMIC DNA]</scope>
    <source>
        <strain evidence="2 3">YIM 102701-2</strain>
    </source>
</reference>
<dbReference type="Proteomes" id="UP000275719">
    <property type="component" value="Unassembled WGS sequence"/>
</dbReference>
<dbReference type="AlphaFoldDB" id="A0A3P3WDF1"/>
<protein>
    <submittedName>
        <fullName evidence="2">Uncharacterized protein</fullName>
    </submittedName>
</protein>
<gene>
    <name evidence="2" type="ORF">EG240_03225</name>
</gene>
<dbReference type="EMBL" id="RQVQ01000005">
    <property type="protein sequence ID" value="RRJ92428.1"/>
    <property type="molecule type" value="Genomic_DNA"/>
</dbReference>
<organism evidence="2 3">
    <name type="scientific">Paenimyroides tangerinum</name>
    <dbReference type="NCBI Taxonomy" id="2488728"/>
    <lineage>
        <taxon>Bacteria</taxon>
        <taxon>Pseudomonadati</taxon>
        <taxon>Bacteroidota</taxon>
        <taxon>Flavobacteriia</taxon>
        <taxon>Flavobacteriales</taxon>
        <taxon>Flavobacteriaceae</taxon>
        <taxon>Paenimyroides</taxon>
    </lineage>
</organism>
<dbReference type="OrthoDB" id="1247310at2"/>
<evidence type="ECO:0000313" key="3">
    <source>
        <dbReference type="Proteomes" id="UP000275719"/>
    </source>
</evidence>
<sequence length="566" mass="59480">MKKITLLAALLGTVYFSNAQVGIGTATPSTSAMLEIAGTNKGVLIPRVSLTDSETVLATGVNQENSLLVYNVGARGATGKEVKDGFYYWSNTGSTASTIGKWIRIVNQADLDTIVAGQTTDIAKIKALLDAAYGSNNLGNSPTTGTFGGMVFAPGATGTPAKIEYVKWNPTLNGPTTGGYEKIDITSIISSLINANESNTSLISDTDKKYQYYISEEYIKAIKLAANGVYTAPTQTAIDGWDATPPTGVFMIEFVKGISNNFLELSTTVTNIPKPGGGFYNVKEYIEFLAQNTNANGDTKIVLTGAGTPADPYVAKLQRGDTTLTPAAWVDVDNSAFKTIVKDNETKTVVKTLDGRTFYFSETSSIVPADTTTAAQATATGVVGVYELHMGNTGYTTAIIPAAQNPNGDLIPANTLYYITTAGVKIAIPMNDIVYQGISQFTANQINSTKLKLGDNLSSTSFTGDTITVGGDTHYIYRGVYSTIVTANEANTSGVTLGQSGSKILSIDLRYDGGMVASVTDVTLTGATLDFKIGTGKMYNVLGAANITADVIVEFASATAPAFVTP</sequence>